<dbReference type="PANTHER" id="PTHR21343:SF1">
    <property type="entry name" value="COBYRIC ACID SYNTHASE"/>
    <property type="match status" value="1"/>
</dbReference>
<reference evidence="6 7" key="1">
    <citation type="journal article" date="2018" name="Aquat. Microb. Ecol.">
        <title>Gammaproteobacterial methanotrophs dominate.</title>
        <authorList>
            <person name="Rissanen A.J."/>
            <person name="Saarenheimo J."/>
            <person name="Tiirola M."/>
            <person name="Peura S."/>
            <person name="Aalto S.L."/>
            <person name="Karvinen A."/>
            <person name="Nykanen H."/>
        </authorList>
    </citation>
    <scope>NUCLEOTIDE SEQUENCE [LARGE SCALE GENOMIC DNA]</scope>
    <source>
        <strain evidence="6">AMbin10</strain>
    </source>
</reference>
<comment type="pathway">
    <text evidence="1">Cofactor biosynthesis; adenosylcobalamin biosynthesis.</text>
</comment>
<dbReference type="InterPro" id="IPR029062">
    <property type="entry name" value="Class_I_gatase-like"/>
</dbReference>
<dbReference type="EMBL" id="QJPH01000156">
    <property type="protein sequence ID" value="PZN84337.1"/>
    <property type="molecule type" value="Genomic_DNA"/>
</dbReference>
<organism evidence="6 7">
    <name type="scientific">Candidatus Methylumidiphilus alinenensis</name>
    <dbReference type="NCBI Taxonomy" id="2202197"/>
    <lineage>
        <taxon>Bacteria</taxon>
        <taxon>Pseudomonadati</taxon>
        <taxon>Pseudomonadota</taxon>
        <taxon>Gammaproteobacteria</taxon>
        <taxon>Methylococcales</taxon>
        <taxon>Candidatus Methylumidiphilus</taxon>
    </lineage>
</organism>
<dbReference type="AlphaFoldDB" id="A0A2W4TQ77"/>
<evidence type="ECO:0000259" key="5">
    <source>
        <dbReference type="Pfam" id="PF07685"/>
    </source>
</evidence>
<dbReference type="GO" id="GO:0009236">
    <property type="term" value="P:cobalamin biosynthetic process"/>
    <property type="evidence" value="ECO:0007669"/>
    <property type="project" value="UniProtKB-KW"/>
</dbReference>
<dbReference type="InterPro" id="IPR011698">
    <property type="entry name" value="GATase_3"/>
</dbReference>
<dbReference type="Pfam" id="PF07685">
    <property type="entry name" value="GATase_3"/>
    <property type="match status" value="1"/>
</dbReference>
<sequence>MFGVCGGFQMLGRAIHDPLGIEGESGSSVGLGLLDMETTLHSQKQLANVSILGKSYYL</sequence>
<keyword evidence="4" id="KW-0315">Glutamine amidotransferase</keyword>
<dbReference type="PROSITE" id="PS51274">
    <property type="entry name" value="GATASE_COBBQ"/>
    <property type="match status" value="1"/>
</dbReference>
<evidence type="ECO:0000313" key="6">
    <source>
        <dbReference type="EMBL" id="PZN84337.1"/>
    </source>
</evidence>
<comment type="caution">
    <text evidence="6">The sequence shown here is derived from an EMBL/GenBank/DDBJ whole genome shotgun (WGS) entry which is preliminary data.</text>
</comment>
<evidence type="ECO:0000313" key="7">
    <source>
        <dbReference type="Proteomes" id="UP000249396"/>
    </source>
</evidence>
<protein>
    <recommendedName>
        <fullName evidence="5">CobB/CobQ-like glutamine amidotransferase domain-containing protein</fullName>
    </recommendedName>
</protein>
<evidence type="ECO:0000256" key="1">
    <source>
        <dbReference type="ARBA" id="ARBA00004953"/>
    </source>
</evidence>
<accession>A0A2W4TQ77</accession>
<evidence type="ECO:0000256" key="2">
    <source>
        <dbReference type="ARBA" id="ARBA00006205"/>
    </source>
</evidence>
<dbReference type="SUPFAM" id="SSF52317">
    <property type="entry name" value="Class I glutamine amidotransferase-like"/>
    <property type="match status" value="1"/>
</dbReference>
<keyword evidence="3" id="KW-0169">Cobalamin biosynthesis</keyword>
<feature type="domain" description="CobB/CobQ-like glutamine amidotransferase" evidence="5">
    <location>
        <begin position="1"/>
        <end position="50"/>
    </location>
</feature>
<dbReference type="GO" id="GO:0003824">
    <property type="term" value="F:catalytic activity"/>
    <property type="evidence" value="ECO:0007669"/>
    <property type="project" value="InterPro"/>
</dbReference>
<evidence type="ECO:0000256" key="3">
    <source>
        <dbReference type="ARBA" id="ARBA00022573"/>
    </source>
</evidence>
<dbReference type="Proteomes" id="UP000249396">
    <property type="component" value="Unassembled WGS sequence"/>
</dbReference>
<name>A0A2W4TQ77_9GAMM</name>
<comment type="similarity">
    <text evidence="2">Belongs to the CobB/CobQ family. CobQ subfamily.</text>
</comment>
<dbReference type="PANTHER" id="PTHR21343">
    <property type="entry name" value="DETHIOBIOTIN SYNTHETASE"/>
    <property type="match status" value="1"/>
</dbReference>
<proteinExistence type="inferred from homology"/>
<gene>
    <name evidence="6" type="ORF">DM484_03055</name>
</gene>
<evidence type="ECO:0000256" key="4">
    <source>
        <dbReference type="ARBA" id="ARBA00022962"/>
    </source>
</evidence>